<keyword evidence="2" id="KW-1185">Reference proteome</keyword>
<evidence type="ECO:0000313" key="1">
    <source>
        <dbReference type="EMBL" id="GLK70043.1"/>
    </source>
</evidence>
<gene>
    <name evidence="1" type="ORF">GCM10017643_01580</name>
</gene>
<proteinExistence type="predicted"/>
<protein>
    <submittedName>
        <fullName evidence="1">Uncharacterized protein</fullName>
    </submittedName>
</protein>
<comment type="caution">
    <text evidence="1">The sequence shown here is derived from an EMBL/GenBank/DDBJ whole genome shotgun (WGS) entry which is preliminary data.</text>
</comment>
<reference evidence="1" key="2">
    <citation type="submission" date="2023-01" db="EMBL/GenBank/DDBJ databases">
        <authorList>
            <person name="Sun Q."/>
            <person name="Evtushenko L."/>
        </authorList>
    </citation>
    <scope>NUCLEOTIDE SEQUENCE</scope>
    <source>
        <strain evidence="1">VKM B-2484</strain>
    </source>
</reference>
<sequence>MAMLYFSLGKIPERAAQDEPPAKTLPVKRHVPGALSYCSYALSSREVYSSARKCFVENMRPPSHGVRFPNAAAAKMPTRMERSSAFPARMEAIDRVPGHIL</sequence>
<accession>A0A9W6J666</accession>
<evidence type="ECO:0000313" key="2">
    <source>
        <dbReference type="Proteomes" id="UP001143370"/>
    </source>
</evidence>
<reference evidence="1" key="1">
    <citation type="journal article" date="2014" name="Int. J. Syst. Evol. Microbiol.">
        <title>Complete genome sequence of Corynebacterium casei LMG S-19264T (=DSM 44701T), isolated from a smear-ripened cheese.</title>
        <authorList>
            <consortium name="US DOE Joint Genome Institute (JGI-PGF)"/>
            <person name="Walter F."/>
            <person name="Albersmeier A."/>
            <person name="Kalinowski J."/>
            <person name="Ruckert C."/>
        </authorList>
    </citation>
    <scope>NUCLEOTIDE SEQUENCE</scope>
    <source>
        <strain evidence="1">VKM B-2484</strain>
    </source>
</reference>
<dbReference type="AlphaFoldDB" id="A0A9W6J666"/>
<organism evidence="1 2">
    <name type="scientific">Ancylobacter dichloromethanicus</name>
    <dbReference type="NCBI Taxonomy" id="518825"/>
    <lineage>
        <taxon>Bacteria</taxon>
        <taxon>Pseudomonadati</taxon>
        <taxon>Pseudomonadota</taxon>
        <taxon>Alphaproteobacteria</taxon>
        <taxon>Hyphomicrobiales</taxon>
        <taxon>Xanthobacteraceae</taxon>
        <taxon>Ancylobacter</taxon>
    </lineage>
</organism>
<dbReference type="EMBL" id="BSFJ01000001">
    <property type="protein sequence ID" value="GLK70043.1"/>
    <property type="molecule type" value="Genomic_DNA"/>
</dbReference>
<name>A0A9W6J666_9HYPH</name>
<dbReference type="Proteomes" id="UP001143370">
    <property type="component" value="Unassembled WGS sequence"/>
</dbReference>